<dbReference type="PROSITE" id="PS51733">
    <property type="entry name" value="BPL_LPL_CATALYTIC"/>
    <property type="match status" value="1"/>
</dbReference>
<comment type="caution">
    <text evidence="2">The sequence shown here is derived from an EMBL/GenBank/DDBJ whole genome shotgun (WGS) entry which is preliminary data.</text>
</comment>
<evidence type="ECO:0000313" key="3">
    <source>
        <dbReference type="Proteomes" id="UP001165060"/>
    </source>
</evidence>
<dbReference type="Pfam" id="PF21948">
    <property type="entry name" value="LplA-B_cat"/>
    <property type="match status" value="1"/>
</dbReference>
<dbReference type="PANTHER" id="PTHR10993:SF7">
    <property type="entry name" value="LIPOYLTRANSFERASE 2, MITOCHONDRIAL-RELATED"/>
    <property type="match status" value="1"/>
</dbReference>
<evidence type="ECO:0000259" key="1">
    <source>
        <dbReference type="PROSITE" id="PS51733"/>
    </source>
</evidence>
<keyword evidence="3" id="KW-1185">Reference proteome</keyword>
<dbReference type="SUPFAM" id="SSF55681">
    <property type="entry name" value="Class II aaRS and biotin synthetases"/>
    <property type="match status" value="1"/>
</dbReference>
<dbReference type="InterPro" id="IPR045864">
    <property type="entry name" value="aa-tRNA-synth_II/BPL/LPL"/>
</dbReference>
<dbReference type="PANTHER" id="PTHR10993">
    <property type="entry name" value="OCTANOYLTRANSFERASE"/>
    <property type="match status" value="1"/>
</dbReference>
<evidence type="ECO:0000313" key="2">
    <source>
        <dbReference type="EMBL" id="GMI52277.1"/>
    </source>
</evidence>
<dbReference type="Gene3D" id="3.30.930.10">
    <property type="entry name" value="Bira Bifunctional Protein, Domain 2"/>
    <property type="match status" value="1"/>
</dbReference>
<protein>
    <recommendedName>
        <fullName evidence="1">BPL/LPL catalytic domain-containing protein</fullName>
    </recommendedName>
</protein>
<gene>
    <name evidence="2" type="ORF">TeGR_g4316</name>
</gene>
<dbReference type="InterPro" id="IPR004143">
    <property type="entry name" value="BPL_LPL_catalytic"/>
</dbReference>
<sequence length="141" mass="14775">MYPLLSLPSFRPDLHWYQRALEELALRVLPQCPRAVRLPGLTGVFAPGGGGKLAAVGVSCRRWVTSHGLSINVSEEATPGGLAAPCGIEGAVGASAEEVWGVWGGGEDMGVAKGRAREAFEEVFCCETVDYRGGGGAFGNR</sequence>
<dbReference type="Proteomes" id="UP001165060">
    <property type="component" value="Unassembled WGS sequence"/>
</dbReference>
<accession>A0ABQ6NB82</accession>
<name>A0ABQ6NB82_9STRA</name>
<reference evidence="2 3" key="1">
    <citation type="journal article" date="2023" name="Commun. Biol.">
        <title>Genome analysis of Parmales, the sister group of diatoms, reveals the evolutionary specialization of diatoms from phago-mixotrophs to photoautotrophs.</title>
        <authorList>
            <person name="Ban H."/>
            <person name="Sato S."/>
            <person name="Yoshikawa S."/>
            <person name="Yamada K."/>
            <person name="Nakamura Y."/>
            <person name="Ichinomiya M."/>
            <person name="Sato N."/>
            <person name="Blanc-Mathieu R."/>
            <person name="Endo H."/>
            <person name="Kuwata A."/>
            <person name="Ogata H."/>
        </authorList>
    </citation>
    <scope>NUCLEOTIDE SEQUENCE [LARGE SCALE GENOMIC DNA]</scope>
</reference>
<dbReference type="EMBL" id="BRYB01006582">
    <property type="protein sequence ID" value="GMI52277.1"/>
    <property type="molecule type" value="Genomic_DNA"/>
</dbReference>
<organism evidence="2 3">
    <name type="scientific">Tetraparma gracilis</name>
    <dbReference type="NCBI Taxonomy" id="2962635"/>
    <lineage>
        <taxon>Eukaryota</taxon>
        <taxon>Sar</taxon>
        <taxon>Stramenopiles</taxon>
        <taxon>Ochrophyta</taxon>
        <taxon>Bolidophyceae</taxon>
        <taxon>Parmales</taxon>
        <taxon>Triparmaceae</taxon>
        <taxon>Tetraparma</taxon>
    </lineage>
</organism>
<feature type="domain" description="BPL/LPL catalytic" evidence="1">
    <location>
        <begin position="1"/>
        <end position="128"/>
    </location>
</feature>
<proteinExistence type="predicted"/>